<protein>
    <submittedName>
        <fullName evidence="2">Uncharacterized protein</fullName>
    </submittedName>
</protein>
<organism evidence="2 3">
    <name type="scientific">Aspergillus flavus (strain ATCC 200026 / FGSC A1120 / IAM 13836 / NRRL 3357 / JCM 12722 / SRRC 167)</name>
    <dbReference type="NCBI Taxonomy" id="332952"/>
    <lineage>
        <taxon>Eukaryota</taxon>
        <taxon>Fungi</taxon>
        <taxon>Dikarya</taxon>
        <taxon>Ascomycota</taxon>
        <taxon>Pezizomycotina</taxon>
        <taxon>Eurotiomycetes</taxon>
        <taxon>Eurotiomycetidae</taxon>
        <taxon>Eurotiales</taxon>
        <taxon>Aspergillaceae</taxon>
        <taxon>Aspergillus</taxon>
        <taxon>Aspergillus subgen. Circumdati</taxon>
    </lineage>
</organism>
<feature type="compositionally biased region" description="Basic residues" evidence="1">
    <location>
        <begin position="38"/>
        <end position="50"/>
    </location>
</feature>
<evidence type="ECO:0000256" key="1">
    <source>
        <dbReference type="SAM" id="MobiDB-lite"/>
    </source>
</evidence>
<evidence type="ECO:0000313" key="2">
    <source>
        <dbReference type="EMBL" id="QRD84557.1"/>
    </source>
</evidence>
<keyword evidence="3" id="KW-1185">Reference proteome</keyword>
<dbReference type="EMBL" id="CP044621">
    <property type="protein sequence ID" value="QRD84557.1"/>
    <property type="molecule type" value="Genomic_DNA"/>
</dbReference>
<feature type="region of interest" description="Disordered" evidence="1">
    <location>
        <begin position="23"/>
        <end position="50"/>
    </location>
</feature>
<evidence type="ECO:0000313" key="3">
    <source>
        <dbReference type="Proteomes" id="UP000596276"/>
    </source>
</evidence>
<proteinExistence type="predicted"/>
<name>A0A7U2MIX2_ASPFN</name>
<dbReference type="VEuPathDB" id="FungiDB:F9C07_8813"/>
<gene>
    <name evidence="2" type="ORF">F9C07_8813</name>
</gene>
<dbReference type="AlphaFoldDB" id="A0A7U2MIX2"/>
<dbReference type="Proteomes" id="UP000596276">
    <property type="component" value="Chromosome 5"/>
</dbReference>
<reference evidence="3" key="1">
    <citation type="journal article" date="2021" name="G3 (Bethesda)">
        <title>Chromosome assembled and annotated genome sequence of Aspergillus flavus NRRL 3357.</title>
        <authorList>
            <person name="Skerker J.M."/>
            <person name="Pianalto K.M."/>
            <person name="Mondo S.J."/>
            <person name="Yang K."/>
            <person name="Arkin A.P."/>
            <person name="Keller N.P."/>
            <person name="Grigoriev I.V."/>
            <person name="Louise Glass N.L."/>
        </authorList>
    </citation>
    <scope>NUCLEOTIDE SEQUENCE [LARGE SCALE GENOMIC DNA]</scope>
    <source>
        <strain evidence="3">ATCC 200026 / FGSC A1120 / IAM 13836 / NRRL 3357 / JCM 12722 / SRRC 167</strain>
    </source>
</reference>
<accession>A0A7U2MIX2</accession>
<sequence length="50" mass="5376">MTKNLAYCWLAKCASTSISTFTGAKAPKGTLGKEKATQKARKKKKLSTKA</sequence>